<dbReference type="AlphaFoldDB" id="A0A7J8ZMG8"/>
<gene>
    <name evidence="1" type="ORF">Golax_011609</name>
</gene>
<dbReference type="SUPFAM" id="SSF53098">
    <property type="entry name" value="Ribonuclease H-like"/>
    <property type="match status" value="1"/>
</dbReference>
<keyword evidence="2" id="KW-1185">Reference proteome</keyword>
<dbReference type="Proteomes" id="UP000593574">
    <property type="component" value="Unassembled WGS sequence"/>
</dbReference>
<dbReference type="EMBL" id="JABEZV010000006">
    <property type="protein sequence ID" value="MBA0712509.1"/>
    <property type="molecule type" value="Genomic_DNA"/>
</dbReference>
<dbReference type="InterPro" id="IPR012337">
    <property type="entry name" value="RNaseH-like_sf"/>
</dbReference>
<dbReference type="InterPro" id="IPR053151">
    <property type="entry name" value="RNase_H-like"/>
</dbReference>
<dbReference type="PANTHER" id="PTHR47723:SF24">
    <property type="entry name" value="RNASE H TYPE-1 DOMAIN-CONTAINING PROTEIN"/>
    <property type="match status" value="1"/>
</dbReference>
<accession>A0A7J8ZMG8</accession>
<evidence type="ECO:0000313" key="1">
    <source>
        <dbReference type="EMBL" id="MBA0712509.1"/>
    </source>
</evidence>
<feature type="non-terminal residue" evidence="1">
    <location>
        <position position="1"/>
    </location>
</feature>
<dbReference type="Gene3D" id="3.30.420.10">
    <property type="entry name" value="Ribonuclease H-like superfamily/Ribonuclease H"/>
    <property type="match status" value="1"/>
</dbReference>
<evidence type="ECO:0008006" key="3">
    <source>
        <dbReference type="Google" id="ProtNLM"/>
    </source>
</evidence>
<reference evidence="1 2" key="1">
    <citation type="journal article" date="2019" name="Genome Biol. Evol.">
        <title>Insights into the evolution of the New World diploid cottons (Gossypium, subgenus Houzingenia) based on genome sequencing.</title>
        <authorList>
            <person name="Grover C.E."/>
            <person name="Arick M.A. 2nd"/>
            <person name="Thrash A."/>
            <person name="Conover J.L."/>
            <person name="Sanders W.S."/>
            <person name="Peterson D.G."/>
            <person name="Frelichowski J.E."/>
            <person name="Scheffler J.A."/>
            <person name="Scheffler B.E."/>
            <person name="Wendel J.F."/>
        </authorList>
    </citation>
    <scope>NUCLEOTIDE SEQUENCE [LARGE SCALE GENOMIC DNA]</scope>
    <source>
        <strain evidence="1">4</strain>
        <tissue evidence="1">Leaf</tissue>
    </source>
</reference>
<proteinExistence type="predicted"/>
<dbReference type="CDD" id="cd06222">
    <property type="entry name" value="RNase_H_like"/>
    <property type="match status" value="1"/>
</dbReference>
<protein>
    <recommendedName>
        <fullName evidence="3">RNase H type-1 domain-containing protein</fullName>
    </recommendedName>
</protein>
<comment type="caution">
    <text evidence="1">The sequence shown here is derived from an EMBL/GenBank/DDBJ whole genome shotgun (WGS) entry which is preliminary data.</text>
</comment>
<dbReference type="InterPro" id="IPR036397">
    <property type="entry name" value="RNaseH_sf"/>
</dbReference>
<sequence>MVVDNGIWNLDLFRLWLYETVIRKIIGIPPPYSAAGADMIIWGGIRMGSFFVKSAYGKSRESSLKQKEDICKIPWKFKGPQREWLISNLQNHYDICFGRLIGSVFLGLSSGIFGRTRPTGAFQAPILCSNSFWSGIYLNTDGSVRLEDSFATVARVVRNQNGEWITSLIGSWTDNLEVVTAIQESLTEGSNLGLIRRILQLLFQSCHWNICHIPREENQKVDRLAKLAHLDSQGLCIFEISSFRDLSLL</sequence>
<dbReference type="InterPro" id="IPR044730">
    <property type="entry name" value="RNase_H-like_dom_plant"/>
</dbReference>
<organism evidence="1 2">
    <name type="scientific">Gossypium laxum</name>
    <dbReference type="NCBI Taxonomy" id="34288"/>
    <lineage>
        <taxon>Eukaryota</taxon>
        <taxon>Viridiplantae</taxon>
        <taxon>Streptophyta</taxon>
        <taxon>Embryophyta</taxon>
        <taxon>Tracheophyta</taxon>
        <taxon>Spermatophyta</taxon>
        <taxon>Magnoliopsida</taxon>
        <taxon>eudicotyledons</taxon>
        <taxon>Gunneridae</taxon>
        <taxon>Pentapetalae</taxon>
        <taxon>rosids</taxon>
        <taxon>malvids</taxon>
        <taxon>Malvales</taxon>
        <taxon>Malvaceae</taxon>
        <taxon>Malvoideae</taxon>
        <taxon>Gossypium</taxon>
    </lineage>
</organism>
<dbReference type="PANTHER" id="PTHR47723">
    <property type="entry name" value="OS05G0353850 PROTEIN"/>
    <property type="match status" value="1"/>
</dbReference>
<evidence type="ECO:0000313" key="2">
    <source>
        <dbReference type="Proteomes" id="UP000593574"/>
    </source>
</evidence>
<name>A0A7J8ZMG8_9ROSI</name>
<dbReference type="GO" id="GO:0003676">
    <property type="term" value="F:nucleic acid binding"/>
    <property type="evidence" value="ECO:0007669"/>
    <property type="project" value="InterPro"/>
</dbReference>